<organism evidence="2">
    <name type="scientific">bioreactor metagenome</name>
    <dbReference type="NCBI Taxonomy" id="1076179"/>
    <lineage>
        <taxon>unclassified sequences</taxon>
        <taxon>metagenomes</taxon>
        <taxon>ecological metagenomes</taxon>
    </lineage>
</organism>
<evidence type="ECO:0000256" key="1">
    <source>
        <dbReference type="SAM" id="MobiDB-lite"/>
    </source>
</evidence>
<evidence type="ECO:0000313" key="2">
    <source>
        <dbReference type="EMBL" id="MPM79816.1"/>
    </source>
</evidence>
<accession>A0A645CRU4</accession>
<feature type="region of interest" description="Disordered" evidence="1">
    <location>
        <begin position="127"/>
        <end position="151"/>
    </location>
</feature>
<proteinExistence type="predicted"/>
<gene>
    <name evidence="2" type="ORF">SDC9_126858</name>
</gene>
<comment type="caution">
    <text evidence="2">The sequence shown here is derived from an EMBL/GenBank/DDBJ whole genome shotgun (WGS) entry which is preliminary data.</text>
</comment>
<dbReference type="AlphaFoldDB" id="A0A645CRU4"/>
<reference evidence="2" key="1">
    <citation type="submission" date="2019-08" db="EMBL/GenBank/DDBJ databases">
        <authorList>
            <person name="Kucharzyk K."/>
            <person name="Murdoch R.W."/>
            <person name="Higgins S."/>
            <person name="Loffler F."/>
        </authorList>
    </citation>
    <scope>NUCLEOTIDE SEQUENCE</scope>
</reference>
<name>A0A645CRU4_9ZZZZ</name>
<sequence length="151" mass="16906">MILDDFDMSLLAVLEVHLVVQGRSNFSQFLVFAGLQRCHQDEIRPQRVHTLQIGLYDGAEILHLGVALVLGKEMGNVVLHHSRNGHAKLIEEVHLVHLQCRHTLRQTLDKRGTQLVVDGNRFIGVSHAGRGGQSRHAASREQELPAQRIHG</sequence>
<protein>
    <submittedName>
        <fullName evidence="2">Uncharacterized protein</fullName>
    </submittedName>
</protein>
<dbReference type="EMBL" id="VSSQ01029616">
    <property type="protein sequence ID" value="MPM79816.1"/>
    <property type="molecule type" value="Genomic_DNA"/>
</dbReference>